<dbReference type="Pfam" id="PF13231">
    <property type="entry name" value="PMT_2"/>
    <property type="match status" value="1"/>
</dbReference>
<gene>
    <name evidence="10" type="ORF">AB6713_07135</name>
</gene>
<comment type="caution">
    <text evidence="10">The sequence shown here is derived from an EMBL/GenBank/DDBJ whole genome shotgun (WGS) entry which is preliminary data.</text>
</comment>
<reference evidence="10 11" key="1">
    <citation type="submission" date="2024-07" db="EMBL/GenBank/DDBJ databases">
        <title>Luteimonas salilacus sp. nov., isolated from the shore soil of Salt Lake in Tibet of China.</title>
        <authorList>
            <person name="Zhang X."/>
            <person name="Li A."/>
        </authorList>
    </citation>
    <scope>NUCLEOTIDE SEQUENCE [LARGE SCALE GENOMIC DNA]</scope>
    <source>
        <strain evidence="10 11">B3-2-R+30</strain>
    </source>
</reference>
<feature type="transmembrane region" description="Helical" evidence="8">
    <location>
        <begin position="93"/>
        <end position="113"/>
    </location>
</feature>
<dbReference type="PANTHER" id="PTHR33908:SF3">
    <property type="entry name" value="UNDECAPRENYL PHOSPHATE-ALPHA-4-AMINO-4-DEOXY-L-ARABINOSE ARABINOSYL TRANSFERASE"/>
    <property type="match status" value="1"/>
</dbReference>
<evidence type="ECO:0000256" key="2">
    <source>
        <dbReference type="ARBA" id="ARBA00022475"/>
    </source>
</evidence>
<keyword evidence="6 8" id="KW-1133">Transmembrane helix</keyword>
<evidence type="ECO:0000313" key="10">
    <source>
        <dbReference type="EMBL" id="MEZ0474391.1"/>
    </source>
</evidence>
<feature type="transmembrane region" description="Helical" evidence="8">
    <location>
        <begin position="363"/>
        <end position="385"/>
    </location>
</feature>
<evidence type="ECO:0000313" key="11">
    <source>
        <dbReference type="Proteomes" id="UP001566331"/>
    </source>
</evidence>
<evidence type="ECO:0000256" key="8">
    <source>
        <dbReference type="SAM" id="Phobius"/>
    </source>
</evidence>
<evidence type="ECO:0000259" key="9">
    <source>
        <dbReference type="Pfam" id="PF13231"/>
    </source>
</evidence>
<evidence type="ECO:0000256" key="1">
    <source>
        <dbReference type="ARBA" id="ARBA00004651"/>
    </source>
</evidence>
<evidence type="ECO:0000256" key="4">
    <source>
        <dbReference type="ARBA" id="ARBA00022679"/>
    </source>
</evidence>
<feature type="transmembrane region" description="Helical" evidence="8">
    <location>
        <begin position="423"/>
        <end position="441"/>
    </location>
</feature>
<dbReference type="EMBL" id="JBFWIC010000007">
    <property type="protein sequence ID" value="MEZ0474391.1"/>
    <property type="molecule type" value="Genomic_DNA"/>
</dbReference>
<feature type="transmembrane region" description="Helical" evidence="8">
    <location>
        <begin position="217"/>
        <end position="237"/>
    </location>
</feature>
<feature type="transmembrane region" description="Helical" evidence="8">
    <location>
        <begin position="397"/>
        <end position="417"/>
    </location>
</feature>
<feature type="domain" description="Glycosyltransferase RgtA/B/C/D-like" evidence="9">
    <location>
        <begin position="73"/>
        <end position="230"/>
    </location>
</feature>
<feature type="transmembrane region" description="Helical" evidence="8">
    <location>
        <begin position="144"/>
        <end position="164"/>
    </location>
</feature>
<organism evidence="10 11">
    <name type="scientific">Luteimonas salinilitoris</name>
    <dbReference type="NCBI Taxonomy" id="3237697"/>
    <lineage>
        <taxon>Bacteria</taxon>
        <taxon>Pseudomonadati</taxon>
        <taxon>Pseudomonadota</taxon>
        <taxon>Gammaproteobacteria</taxon>
        <taxon>Lysobacterales</taxon>
        <taxon>Lysobacteraceae</taxon>
        <taxon>Luteimonas</taxon>
    </lineage>
</organism>
<keyword evidence="5 8" id="KW-0812">Transmembrane</keyword>
<dbReference type="GO" id="GO:0016757">
    <property type="term" value="F:glycosyltransferase activity"/>
    <property type="evidence" value="ECO:0007669"/>
    <property type="project" value="UniProtKB-KW"/>
</dbReference>
<evidence type="ECO:0000256" key="5">
    <source>
        <dbReference type="ARBA" id="ARBA00022692"/>
    </source>
</evidence>
<name>A0ABV4HNU7_9GAMM</name>
<dbReference type="Proteomes" id="UP001566331">
    <property type="component" value="Unassembled WGS sequence"/>
</dbReference>
<keyword evidence="2" id="KW-1003">Cell membrane</keyword>
<dbReference type="RefSeq" id="WP_370563549.1">
    <property type="nucleotide sequence ID" value="NZ_JBFWIB010000004.1"/>
</dbReference>
<keyword evidence="4 10" id="KW-0808">Transferase</keyword>
<sequence length="553" mass="60345">MNARGSGVAQGLPFVGLSYVSMLFWSMLFVLCFLGLGRDLWTPDEPREAEISREMLLAPSVVPSLNGRDFIEKPPLYYWTVAGVFAVLKPSAAAARGVSAGASFLTLVLVFLWGQREFSTRVGLIAAFGLATSLQFAVSSHWIVIDPLLMLFTTVALWVGSELVRGRSSIPRFVTFYGALALAMWTKGLIGPLLVACGLATYAALRRSLTPLWSLRPFTGTAVMVLVAASIAVLIYVDSDAAQVREWLWVNHVQRFIDPGRTAHDQPFYYYLAALPIAVFPWWAPFVALFRPSTWRGEPSPHLDAKVVLGAICLGMLLLLGASATKRELYLLPMLPPLSVLLAAQAEAWWARRPQGELRGAAWWFQVTCVVLFATVPTILVLAHLQRTSLQPVDRTAAVFLTLVAALTAAVVVLAWRGRGTKALGALGACVVAAVVGLLVVDTRLLAPVKDMTPFVARVGEQLPHGSPVYATGDIDETLDGIVPFVTGRVVVSMTASDIDKIRPRYVLVQDKKGGRTAPQPGAAYALLEDRHFGPGRYMALWRRRPTDVSQRR</sequence>
<keyword evidence="11" id="KW-1185">Reference proteome</keyword>
<dbReference type="PANTHER" id="PTHR33908">
    <property type="entry name" value="MANNOSYLTRANSFERASE YKCB-RELATED"/>
    <property type="match status" value="1"/>
</dbReference>
<dbReference type="InterPro" id="IPR038731">
    <property type="entry name" value="RgtA/B/C-like"/>
</dbReference>
<accession>A0ABV4HNU7</accession>
<comment type="subcellular location">
    <subcellularLocation>
        <location evidence="1">Cell membrane</location>
        <topology evidence="1">Multi-pass membrane protein</topology>
    </subcellularLocation>
</comment>
<dbReference type="EC" id="2.4.-.-" evidence="10"/>
<evidence type="ECO:0000256" key="7">
    <source>
        <dbReference type="ARBA" id="ARBA00023136"/>
    </source>
</evidence>
<feature type="transmembrane region" description="Helical" evidence="8">
    <location>
        <begin position="176"/>
        <end position="205"/>
    </location>
</feature>
<feature type="transmembrane region" description="Helical" evidence="8">
    <location>
        <begin position="120"/>
        <end position="138"/>
    </location>
</feature>
<evidence type="ECO:0000256" key="3">
    <source>
        <dbReference type="ARBA" id="ARBA00022676"/>
    </source>
</evidence>
<feature type="transmembrane region" description="Helical" evidence="8">
    <location>
        <begin position="268"/>
        <end position="285"/>
    </location>
</feature>
<evidence type="ECO:0000256" key="6">
    <source>
        <dbReference type="ARBA" id="ARBA00022989"/>
    </source>
</evidence>
<proteinExistence type="predicted"/>
<feature type="transmembrane region" description="Helical" evidence="8">
    <location>
        <begin position="12"/>
        <end position="36"/>
    </location>
</feature>
<dbReference type="InterPro" id="IPR050297">
    <property type="entry name" value="LipidA_mod_glycosyltrf_83"/>
</dbReference>
<protein>
    <submittedName>
        <fullName evidence="10">ArnT family glycosyltransferase</fullName>
        <ecNumber evidence="10">2.4.-.-</ecNumber>
    </submittedName>
</protein>
<keyword evidence="7 8" id="KW-0472">Membrane</keyword>
<feature type="transmembrane region" description="Helical" evidence="8">
    <location>
        <begin position="305"/>
        <end position="322"/>
    </location>
</feature>
<feature type="transmembrane region" description="Helical" evidence="8">
    <location>
        <begin position="329"/>
        <end position="351"/>
    </location>
</feature>
<keyword evidence="3 10" id="KW-0328">Glycosyltransferase</keyword>